<evidence type="ECO:0000256" key="1">
    <source>
        <dbReference type="ARBA" id="ARBA00004370"/>
    </source>
</evidence>
<feature type="chain" id="PRO_5012905242" evidence="6">
    <location>
        <begin position="24"/>
        <end position="129"/>
    </location>
</feature>
<proteinExistence type="predicted"/>
<organism evidence="7 8">
    <name type="scientific">Phaeobacter porticola</name>
    <dbReference type="NCBI Taxonomy" id="1844006"/>
    <lineage>
        <taxon>Bacteria</taxon>
        <taxon>Pseudomonadati</taxon>
        <taxon>Pseudomonadota</taxon>
        <taxon>Alphaproteobacteria</taxon>
        <taxon>Rhodobacterales</taxon>
        <taxon>Roseobacteraceae</taxon>
        <taxon>Phaeobacter</taxon>
    </lineage>
</organism>
<evidence type="ECO:0000256" key="5">
    <source>
        <dbReference type="SAM" id="Phobius"/>
    </source>
</evidence>
<keyword evidence="8" id="KW-1185">Reference proteome</keyword>
<dbReference type="OrthoDB" id="7743618at2"/>
<dbReference type="Pfam" id="PF01124">
    <property type="entry name" value="MAPEG"/>
    <property type="match status" value="1"/>
</dbReference>
<dbReference type="Proteomes" id="UP000183859">
    <property type="component" value="Chromosome"/>
</dbReference>
<dbReference type="InterPro" id="IPR001129">
    <property type="entry name" value="Membr-assoc_MAPEG"/>
</dbReference>
<evidence type="ECO:0000256" key="6">
    <source>
        <dbReference type="SAM" id="SignalP"/>
    </source>
</evidence>
<dbReference type="EMBL" id="CP016364">
    <property type="protein sequence ID" value="APG48375.1"/>
    <property type="molecule type" value="Genomic_DNA"/>
</dbReference>
<dbReference type="KEGG" id="php:PhaeoP97_03000"/>
<dbReference type="AlphaFoldDB" id="A0A1L3I8L7"/>
<dbReference type="PANTHER" id="PTHR35371">
    <property type="entry name" value="INNER MEMBRANE PROTEIN"/>
    <property type="match status" value="1"/>
</dbReference>
<evidence type="ECO:0000256" key="2">
    <source>
        <dbReference type="ARBA" id="ARBA00022692"/>
    </source>
</evidence>
<feature type="transmembrane region" description="Helical" evidence="5">
    <location>
        <begin position="111"/>
        <end position="128"/>
    </location>
</feature>
<dbReference type="GO" id="GO:0016020">
    <property type="term" value="C:membrane"/>
    <property type="evidence" value="ECO:0007669"/>
    <property type="project" value="UniProtKB-SubCell"/>
</dbReference>
<keyword evidence="6" id="KW-0732">Signal</keyword>
<dbReference type="PANTHER" id="PTHR35371:SF1">
    <property type="entry name" value="BLR7753 PROTEIN"/>
    <property type="match status" value="1"/>
</dbReference>
<evidence type="ECO:0000256" key="4">
    <source>
        <dbReference type="ARBA" id="ARBA00023136"/>
    </source>
</evidence>
<dbReference type="SUPFAM" id="SSF161084">
    <property type="entry name" value="MAPEG domain-like"/>
    <property type="match status" value="1"/>
</dbReference>
<comment type="subcellular location">
    <subcellularLocation>
        <location evidence="1">Membrane</location>
    </subcellularLocation>
</comment>
<evidence type="ECO:0000256" key="3">
    <source>
        <dbReference type="ARBA" id="ARBA00022989"/>
    </source>
</evidence>
<keyword evidence="4 5" id="KW-0472">Membrane</keyword>
<dbReference type="InterPro" id="IPR023352">
    <property type="entry name" value="MAPEG-like_dom_sf"/>
</dbReference>
<keyword evidence="3 5" id="KW-1133">Transmembrane helix</keyword>
<reference evidence="8" key="1">
    <citation type="submission" date="2016-07" db="EMBL/GenBank/DDBJ databases">
        <title>Phaeobacter portensis sp. nov., a tropodithietic acid producing bacterium isolated from a German harbor.</title>
        <authorList>
            <person name="Freese H.M."/>
            <person name="Bunk B."/>
            <person name="Breider S."/>
            <person name="Brinkhoff T."/>
        </authorList>
    </citation>
    <scope>NUCLEOTIDE SEQUENCE [LARGE SCALE GENOMIC DNA]</scope>
    <source>
        <strain evidence="8">P97</strain>
    </source>
</reference>
<dbReference type="Gene3D" id="1.20.120.550">
    <property type="entry name" value="Membrane associated eicosanoid/glutathione metabolism-like domain"/>
    <property type="match status" value="1"/>
</dbReference>
<keyword evidence="2 5" id="KW-0812">Transmembrane</keyword>
<feature type="signal peptide" evidence="6">
    <location>
        <begin position="1"/>
        <end position="23"/>
    </location>
</feature>
<accession>A0A1L3I8L7</accession>
<feature type="transmembrane region" description="Helical" evidence="5">
    <location>
        <begin position="59"/>
        <end position="75"/>
    </location>
</feature>
<gene>
    <name evidence="7" type="ORF">PhaeoP97_03000</name>
</gene>
<feature type="transmembrane region" description="Helical" evidence="5">
    <location>
        <begin position="87"/>
        <end position="105"/>
    </location>
</feature>
<dbReference type="STRING" id="1844006.PhaeoP97_03000"/>
<protein>
    <submittedName>
        <fullName evidence="7">Putative membrane protein</fullName>
    </submittedName>
</protein>
<sequence length="129" mass="13924" precursor="true">MTAELTALTLAALLQALQFCAYAITANRQLDPKIALGPRDTPVTLTGTAGRFKRAMENHFEGLILFTIACGVVVISDQSTGFTAGCAWVYLCARVLYVPAYALGWTPGRSIIWFVGFFATVFMLIAALV</sequence>
<evidence type="ECO:0000313" key="7">
    <source>
        <dbReference type="EMBL" id="APG48375.1"/>
    </source>
</evidence>
<name>A0A1L3I8L7_9RHOB</name>
<evidence type="ECO:0000313" key="8">
    <source>
        <dbReference type="Proteomes" id="UP000183859"/>
    </source>
</evidence>
<dbReference type="RefSeq" id="WP_072505719.1">
    <property type="nucleotide sequence ID" value="NZ_CP016364.1"/>
</dbReference>